<dbReference type="InterPro" id="IPR016066">
    <property type="entry name" value="A-D-PHexomutase_CS"/>
</dbReference>
<keyword evidence="4 7" id="KW-0479">Metal-binding</keyword>
<evidence type="ECO:0000256" key="5">
    <source>
        <dbReference type="ARBA" id="ARBA00022842"/>
    </source>
</evidence>
<dbReference type="Gene3D" id="3.40.120.10">
    <property type="entry name" value="Alpha-D-Glucose-1,6-Bisphosphate, subunit A, domain 3"/>
    <property type="match status" value="3"/>
</dbReference>
<evidence type="ECO:0000256" key="2">
    <source>
        <dbReference type="ARBA" id="ARBA00010231"/>
    </source>
</evidence>
<keyword evidence="6" id="KW-0413">Isomerase</keyword>
<dbReference type="InterPro" id="IPR005843">
    <property type="entry name" value="A-D-PHexomutase_C"/>
</dbReference>
<dbReference type="InterPro" id="IPR005844">
    <property type="entry name" value="A-D-PHexomutase_a/b/a-I"/>
</dbReference>
<gene>
    <name evidence="12" type="ORF">HHL11_13995</name>
</gene>
<evidence type="ECO:0000313" key="12">
    <source>
        <dbReference type="EMBL" id="NML44865.1"/>
    </source>
</evidence>
<dbReference type="Pfam" id="PF02880">
    <property type="entry name" value="PGM_PMM_III"/>
    <property type="match status" value="1"/>
</dbReference>
<sequence>MQLNPSIFKAYDIRGIVPSTLNEEVAEALGRAFGTVAKREGEQAVAVGRDGRLSGPSVSAALVKGLVASGVDVIDVGMVTTPMLYFAASTLTSSGIQVTGSHNPKDYNGFKMVLRGRAIYGDDIQGLRRLMEEGAPAAGQAGQIRNVNIFAPYRDRIAGDIKLARPLKIVVDCGNGVAGASAPQIYRAIGCEVIEMYSEVDGDFPNHHPDPSKPENLRDLIAKLKETGADLGLAFDGDGDRLGIITREGNNIFPDRQMMLFARDVLSRVPGAPILYDVKCTQRLAPAIREAGGEPVMYKTGHSLIKAKMRELNSPLGGEMSGHIFFKERWYGFDDGTYAGCRLLEVLSRSPDPSAILNALPSSFSTPELNVKCEEGEPHRVVAELVKIASFPDAEVSTIDGLRVDWPDGFGLIRASNTTPVLVLRFEGHTQEAMHRIEDRMLELLRKVKPDAKIGEAAH</sequence>
<dbReference type="FunFam" id="3.40.120.10:FF:000021">
    <property type="entry name" value="Phosphomannomutase/phosphoglucomutase"/>
    <property type="match status" value="1"/>
</dbReference>
<evidence type="ECO:0000259" key="8">
    <source>
        <dbReference type="Pfam" id="PF00408"/>
    </source>
</evidence>
<evidence type="ECO:0000256" key="4">
    <source>
        <dbReference type="ARBA" id="ARBA00022723"/>
    </source>
</evidence>
<dbReference type="SUPFAM" id="SSF55957">
    <property type="entry name" value="Phosphoglucomutase, C-terminal domain"/>
    <property type="match status" value="1"/>
</dbReference>
<evidence type="ECO:0000256" key="7">
    <source>
        <dbReference type="RuleBase" id="RU004326"/>
    </source>
</evidence>
<dbReference type="SUPFAM" id="SSF53738">
    <property type="entry name" value="Phosphoglucomutase, first 3 domains"/>
    <property type="match status" value="3"/>
</dbReference>
<feature type="domain" description="Alpha-D-phosphohexomutase alpha/beta/alpha" evidence="10">
    <location>
        <begin position="152"/>
        <end position="249"/>
    </location>
</feature>
<evidence type="ECO:0000256" key="3">
    <source>
        <dbReference type="ARBA" id="ARBA00022553"/>
    </source>
</evidence>
<dbReference type="RefSeq" id="WP_169418964.1">
    <property type="nucleotide sequence ID" value="NZ_JABBFX010000001.1"/>
</dbReference>
<keyword evidence="13" id="KW-1185">Reference proteome</keyword>
<dbReference type="InterPro" id="IPR005841">
    <property type="entry name" value="Alpha-D-phosphohexomutase_SF"/>
</dbReference>
<dbReference type="GO" id="GO:0000287">
    <property type="term" value="F:magnesium ion binding"/>
    <property type="evidence" value="ECO:0007669"/>
    <property type="project" value="InterPro"/>
</dbReference>
<dbReference type="Proteomes" id="UP000541185">
    <property type="component" value="Unassembled WGS sequence"/>
</dbReference>
<reference evidence="12 13" key="1">
    <citation type="submission" date="2020-04" db="EMBL/GenBank/DDBJ databases">
        <title>Ramlibacter sp. G-1-2-2 isolated from soil.</title>
        <authorList>
            <person name="Dahal R.H."/>
        </authorList>
    </citation>
    <scope>NUCLEOTIDE SEQUENCE [LARGE SCALE GENOMIC DNA]</scope>
    <source>
        <strain evidence="12 13">G-1-2-2</strain>
    </source>
</reference>
<dbReference type="PANTHER" id="PTHR43771">
    <property type="entry name" value="PHOSPHOMANNOMUTASE"/>
    <property type="match status" value="1"/>
</dbReference>
<dbReference type="GO" id="GO:0016868">
    <property type="term" value="F:intramolecular phosphotransferase activity"/>
    <property type="evidence" value="ECO:0007669"/>
    <property type="project" value="InterPro"/>
</dbReference>
<comment type="similarity">
    <text evidence="2 7">Belongs to the phosphohexose mutase family.</text>
</comment>
<comment type="cofactor">
    <cofactor evidence="1">
        <name>Mg(2+)</name>
        <dbReference type="ChEBI" id="CHEBI:18420"/>
    </cofactor>
</comment>
<dbReference type="PROSITE" id="PS00710">
    <property type="entry name" value="PGM_PMM"/>
    <property type="match status" value="1"/>
</dbReference>
<evidence type="ECO:0000259" key="9">
    <source>
        <dbReference type="Pfam" id="PF02878"/>
    </source>
</evidence>
<dbReference type="PANTHER" id="PTHR43771:SF2">
    <property type="entry name" value="PHOSPHOMANNOMUTASE_PHOSPHOGLUCOMUTASE"/>
    <property type="match status" value="1"/>
</dbReference>
<dbReference type="Pfam" id="PF00408">
    <property type="entry name" value="PGM_PMM_IV"/>
    <property type="match status" value="1"/>
</dbReference>
<comment type="caution">
    <text evidence="12">The sequence shown here is derived from an EMBL/GenBank/DDBJ whole genome shotgun (WGS) entry which is preliminary data.</text>
</comment>
<protein>
    <submittedName>
        <fullName evidence="12">Phosphomannomutase/phosphoglucomutase</fullName>
    </submittedName>
</protein>
<keyword evidence="5 7" id="KW-0460">Magnesium</keyword>
<name>A0A848H219_9BURK</name>
<evidence type="ECO:0000256" key="6">
    <source>
        <dbReference type="ARBA" id="ARBA00023235"/>
    </source>
</evidence>
<evidence type="ECO:0000256" key="1">
    <source>
        <dbReference type="ARBA" id="ARBA00001946"/>
    </source>
</evidence>
<feature type="domain" description="Alpha-D-phosphohexomutase alpha/beta/alpha" evidence="11">
    <location>
        <begin position="254"/>
        <end position="362"/>
    </location>
</feature>
<dbReference type="PRINTS" id="PR00509">
    <property type="entry name" value="PGMPMM"/>
</dbReference>
<dbReference type="GO" id="GO:0005975">
    <property type="term" value="P:carbohydrate metabolic process"/>
    <property type="evidence" value="ECO:0007669"/>
    <property type="project" value="InterPro"/>
</dbReference>
<dbReference type="Pfam" id="PF02879">
    <property type="entry name" value="PGM_PMM_II"/>
    <property type="match status" value="1"/>
</dbReference>
<dbReference type="Pfam" id="PF02878">
    <property type="entry name" value="PGM_PMM_I"/>
    <property type="match status" value="1"/>
</dbReference>
<dbReference type="EMBL" id="JABBFX010000001">
    <property type="protein sequence ID" value="NML44865.1"/>
    <property type="molecule type" value="Genomic_DNA"/>
</dbReference>
<evidence type="ECO:0000259" key="10">
    <source>
        <dbReference type="Pfam" id="PF02879"/>
    </source>
</evidence>
<proteinExistence type="inferred from homology"/>
<evidence type="ECO:0000313" key="13">
    <source>
        <dbReference type="Proteomes" id="UP000541185"/>
    </source>
</evidence>
<organism evidence="12 13">
    <name type="scientific">Ramlibacter agri</name>
    <dbReference type="NCBI Taxonomy" id="2728837"/>
    <lineage>
        <taxon>Bacteria</taxon>
        <taxon>Pseudomonadati</taxon>
        <taxon>Pseudomonadota</taxon>
        <taxon>Betaproteobacteria</taxon>
        <taxon>Burkholderiales</taxon>
        <taxon>Comamonadaceae</taxon>
        <taxon>Ramlibacter</taxon>
    </lineage>
</organism>
<evidence type="ECO:0000259" key="11">
    <source>
        <dbReference type="Pfam" id="PF02880"/>
    </source>
</evidence>
<accession>A0A848H219</accession>
<dbReference type="InterPro" id="IPR036900">
    <property type="entry name" value="A-D-PHexomutase_C_sf"/>
</dbReference>
<dbReference type="InterPro" id="IPR005845">
    <property type="entry name" value="A-D-PHexomutase_a/b/a-II"/>
</dbReference>
<keyword evidence="3" id="KW-0597">Phosphoprotein</keyword>
<dbReference type="InterPro" id="IPR016055">
    <property type="entry name" value="A-D-PHexomutase_a/b/a-I/II/III"/>
</dbReference>
<dbReference type="InterPro" id="IPR005846">
    <property type="entry name" value="A-D-PHexomutase_a/b/a-III"/>
</dbReference>
<dbReference type="AlphaFoldDB" id="A0A848H219"/>
<dbReference type="CDD" id="cd03089">
    <property type="entry name" value="PMM_PGM"/>
    <property type="match status" value="1"/>
</dbReference>
<dbReference type="Gene3D" id="3.30.310.50">
    <property type="entry name" value="Alpha-D-phosphohexomutase, C-terminal domain"/>
    <property type="match status" value="1"/>
</dbReference>
<feature type="domain" description="Alpha-D-phosphohexomutase alpha/beta/alpha" evidence="9">
    <location>
        <begin position="7"/>
        <end position="133"/>
    </location>
</feature>
<feature type="domain" description="Alpha-D-phosphohexomutase C-terminal" evidence="8">
    <location>
        <begin position="368"/>
        <end position="443"/>
    </location>
</feature>